<evidence type="ECO:0000256" key="3">
    <source>
        <dbReference type="ARBA" id="ARBA00022833"/>
    </source>
</evidence>
<dbReference type="AlphaFoldDB" id="A0A1B6ELA8"/>
<accession>A0A1B6ELA8</accession>
<dbReference type="SUPFAM" id="SSF57850">
    <property type="entry name" value="RING/U-box"/>
    <property type="match status" value="1"/>
</dbReference>
<dbReference type="SMART" id="SM00184">
    <property type="entry name" value="RING"/>
    <property type="match status" value="1"/>
</dbReference>
<dbReference type="PANTHER" id="PTHR14155:SF627">
    <property type="entry name" value="OS06G0192800 PROTEIN"/>
    <property type="match status" value="1"/>
</dbReference>
<evidence type="ECO:0000256" key="5">
    <source>
        <dbReference type="SAM" id="MobiDB-lite"/>
    </source>
</evidence>
<sequence>MDAWGQIIPTVPITQEQVDSKLQCTVCCEDFQVREPVSLLECAHVFHPSCILPWLQLNTTCPVCRHDLQASENLQVSGEEDEPDVEMSSLDSSSDDGLFTVSSQDMMMFTIPSQDMMFTISLQGSAALEDSEMTEEILSATLNVRDTDSDWSLSMISCFSSSSDDASDND</sequence>
<dbReference type="Gene3D" id="3.30.40.10">
    <property type="entry name" value="Zinc/RING finger domain, C3HC4 (zinc finger)"/>
    <property type="match status" value="1"/>
</dbReference>
<dbReference type="Pfam" id="PF13639">
    <property type="entry name" value="zf-RING_2"/>
    <property type="match status" value="1"/>
</dbReference>
<dbReference type="InterPro" id="IPR013083">
    <property type="entry name" value="Znf_RING/FYVE/PHD"/>
</dbReference>
<keyword evidence="2 4" id="KW-0863">Zinc-finger</keyword>
<evidence type="ECO:0000256" key="1">
    <source>
        <dbReference type="ARBA" id="ARBA00022723"/>
    </source>
</evidence>
<feature type="region of interest" description="Disordered" evidence="5">
    <location>
        <begin position="75"/>
        <end position="94"/>
    </location>
</feature>
<feature type="domain" description="RING-type" evidence="6">
    <location>
        <begin position="24"/>
        <end position="65"/>
    </location>
</feature>
<evidence type="ECO:0000259" key="6">
    <source>
        <dbReference type="PROSITE" id="PS50089"/>
    </source>
</evidence>
<keyword evidence="1" id="KW-0479">Metal-binding</keyword>
<name>A0A1B6ELA8_9HEMI</name>
<dbReference type="InterPro" id="IPR001841">
    <property type="entry name" value="Znf_RING"/>
</dbReference>
<proteinExistence type="predicted"/>
<dbReference type="InterPro" id="IPR053238">
    <property type="entry name" value="RING-H2_zinc_finger"/>
</dbReference>
<keyword evidence="3" id="KW-0862">Zinc</keyword>
<evidence type="ECO:0000256" key="4">
    <source>
        <dbReference type="PROSITE-ProRule" id="PRU00175"/>
    </source>
</evidence>
<gene>
    <name evidence="7" type="ORF">g.13001</name>
</gene>
<dbReference type="GO" id="GO:0008270">
    <property type="term" value="F:zinc ion binding"/>
    <property type="evidence" value="ECO:0007669"/>
    <property type="project" value="UniProtKB-KW"/>
</dbReference>
<evidence type="ECO:0000313" key="7">
    <source>
        <dbReference type="EMBL" id="JAS38662.1"/>
    </source>
</evidence>
<organism evidence="7">
    <name type="scientific">Cuerna arida</name>
    <dbReference type="NCBI Taxonomy" id="1464854"/>
    <lineage>
        <taxon>Eukaryota</taxon>
        <taxon>Metazoa</taxon>
        <taxon>Ecdysozoa</taxon>
        <taxon>Arthropoda</taxon>
        <taxon>Hexapoda</taxon>
        <taxon>Insecta</taxon>
        <taxon>Pterygota</taxon>
        <taxon>Neoptera</taxon>
        <taxon>Paraneoptera</taxon>
        <taxon>Hemiptera</taxon>
        <taxon>Auchenorrhyncha</taxon>
        <taxon>Membracoidea</taxon>
        <taxon>Cicadellidae</taxon>
        <taxon>Cicadellinae</taxon>
        <taxon>Proconiini</taxon>
        <taxon>Cuerna</taxon>
    </lineage>
</organism>
<dbReference type="PROSITE" id="PS50089">
    <property type="entry name" value="ZF_RING_2"/>
    <property type="match status" value="1"/>
</dbReference>
<evidence type="ECO:0000256" key="2">
    <source>
        <dbReference type="ARBA" id="ARBA00022771"/>
    </source>
</evidence>
<dbReference type="PANTHER" id="PTHR14155">
    <property type="entry name" value="RING FINGER DOMAIN-CONTAINING"/>
    <property type="match status" value="1"/>
</dbReference>
<protein>
    <recommendedName>
        <fullName evidence="6">RING-type domain-containing protein</fullName>
    </recommendedName>
</protein>
<dbReference type="EMBL" id="GECZ01031107">
    <property type="protein sequence ID" value="JAS38662.1"/>
    <property type="molecule type" value="Transcribed_RNA"/>
</dbReference>
<reference evidence="7" key="1">
    <citation type="submission" date="2015-11" db="EMBL/GenBank/DDBJ databases">
        <title>De novo transcriptome assembly of four potential Pierce s Disease insect vectors from Arizona vineyards.</title>
        <authorList>
            <person name="Tassone E.E."/>
        </authorList>
    </citation>
    <scope>NUCLEOTIDE SEQUENCE</scope>
</reference>